<evidence type="ECO:0000313" key="2">
    <source>
        <dbReference type="EMBL" id="KAG7573279.1"/>
    </source>
</evidence>
<organism evidence="2 3">
    <name type="scientific">Arabidopsis suecica</name>
    <name type="common">Swedish thale-cress</name>
    <name type="synonym">Cardaminopsis suecica</name>
    <dbReference type="NCBI Taxonomy" id="45249"/>
    <lineage>
        <taxon>Eukaryota</taxon>
        <taxon>Viridiplantae</taxon>
        <taxon>Streptophyta</taxon>
        <taxon>Embryophyta</taxon>
        <taxon>Tracheophyta</taxon>
        <taxon>Spermatophyta</taxon>
        <taxon>Magnoliopsida</taxon>
        <taxon>eudicotyledons</taxon>
        <taxon>Gunneridae</taxon>
        <taxon>Pentapetalae</taxon>
        <taxon>rosids</taxon>
        <taxon>malvids</taxon>
        <taxon>Brassicales</taxon>
        <taxon>Brassicaceae</taxon>
        <taxon>Camelineae</taxon>
        <taxon>Arabidopsis</taxon>
    </lineage>
</organism>
<accession>A0A8T2AKP3</accession>
<sequence length="97" mass="10145">MLKQIDPGEYLMTFQGEREARGTPSQRGRSPNVTLHLRLLAAPALAFVAIRLTRLRQDDVGMSVSSTGSCSSPGSSTGSNSVPAPFPALAPAGSRCS</sequence>
<name>A0A8T2AKP3_ARASU</name>
<dbReference type="AlphaFoldDB" id="A0A8T2AKP3"/>
<evidence type="ECO:0000313" key="3">
    <source>
        <dbReference type="Proteomes" id="UP000694251"/>
    </source>
</evidence>
<feature type="compositionally biased region" description="Low complexity" evidence="1">
    <location>
        <begin position="63"/>
        <end position="83"/>
    </location>
</feature>
<reference evidence="2 3" key="1">
    <citation type="submission" date="2020-12" db="EMBL/GenBank/DDBJ databases">
        <title>Concerted genomic and epigenomic changes stabilize Arabidopsis allopolyploids.</title>
        <authorList>
            <person name="Chen Z."/>
        </authorList>
    </citation>
    <scope>NUCLEOTIDE SEQUENCE [LARGE SCALE GENOMIC DNA]</scope>
    <source>
        <strain evidence="2">As9502</strain>
        <tissue evidence="2">Leaf</tissue>
    </source>
</reference>
<feature type="region of interest" description="Disordered" evidence="1">
    <location>
        <begin position="61"/>
        <end position="97"/>
    </location>
</feature>
<protein>
    <submittedName>
        <fullName evidence="2">Uncharacterized protein</fullName>
    </submittedName>
</protein>
<proteinExistence type="predicted"/>
<comment type="caution">
    <text evidence="2">The sequence shown here is derived from an EMBL/GenBank/DDBJ whole genome shotgun (WGS) entry which is preliminary data.</text>
</comment>
<gene>
    <name evidence="2" type="ORF">ISN44_As09g015830</name>
</gene>
<evidence type="ECO:0000256" key="1">
    <source>
        <dbReference type="SAM" id="MobiDB-lite"/>
    </source>
</evidence>
<dbReference type="Proteomes" id="UP000694251">
    <property type="component" value="Chromosome 9"/>
</dbReference>
<keyword evidence="3" id="KW-1185">Reference proteome</keyword>
<dbReference type="EMBL" id="JAEFBJ010000009">
    <property type="protein sequence ID" value="KAG7573279.1"/>
    <property type="molecule type" value="Genomic_DNA"/>
</dbReference>